<evidence type="ECO:0008006" key="3">
    <source>
        <dbReference type="Google" id="ProtNLM"/>
    </source>
</evidence>
<dbReference type="Pfam" id="PF05594">
    <property type="entry name" value="Fil_haemagg"/>
    <property type="match status" value="1"/>
</dbReference>
<dbReference type="Proteomes" id="UP001194696">
    <property type="component" value="Unassembled WGS sequence"/>
</dbReference>
<proteinExistence type="predicted"/>
<comment type="caution">
    <text evidence="1">The sequence shown here is derived from an EMBL/GenBank/DDBJ whole genome shotgun (WGS) entry which is preliminary data.</text>
</comment>
<accession>A0ABQ7JKI0</accession>
<organism evidence="1 2">
    <name type="scientific">Linnemannia gamsii</name>
    <dbReference type="NCBI Taxonomy" id="64522"/>
    <lineage>
        <taxon>Eukaryota</taxon>
        <taxon>Fungi</taxon>
        <taxon>Fungi incertae sedis</taxon>
        <taxon>Mucoromycota</taxon>
        <taxon>Mortierellomycotina</taxon>
        <taxon>Mortierellomycetes</taxon>
        <taxon>Mortierellales</taxon>
        <taxon>Mortierellaceae</taxon>
        <taxon>Linnemannia</taxon>
    </lineage>
</organism>
<feature type="non-terminal residue" evidence="1">
    <location>
        <position position="158"/>
    </location>
</feature>
<sequence>MVNQSVKLPDGSEHTVLMPKLYLANRDASSVPLGGSLISANTIELHSDHPLKNAGTMISRGKMDLTARNIDNQRGAIVSLDTLSMQASHNIDGRAGQLIAVKKIILKAGHDIHLQSQTHTTHAASGSQTSLDGITEIRAEQLEAYAESDIHLTATQIK</sequence>
<protein>
    <recommendedName>
        <fullName evidence="3">Adhesin domain-containing protein</fullName>
    </recommendedName>
</protein>
<dbReference type="InterPro" id="IPR010069">
    <property type="entry name" value="CdiA_FHA1_rpt"/>
</dbReference>
<gene>
    <name evidence="1" type="ORF">BGZ96_002681</name>
</gene>
<keyword evidence="2" id="KW-1185">Reference proteome</keyword>
<name>A0ABQ7JKI0_9FUNG</name>
<evidence type="ECO:0000313" key="2">
    <source>
        <dbReference type="Proteomes" id="UP001194696"/>
    </source>
</evidence>
<dbReference type="NCBIfam" id="TIGR01731">
    <property type="entry name" value="fil_hemag_20aa"/>
    <property type="match status" value="1"/>
</dbReference>
<dbReference type="InterPro" id="IPR008619">
    <property type="entry name" value="Filamentous_hemagglutn_rpt"/>
</dbReference>
<reference evidence="1 2" key="1">
    <citation type="journal article" date="2020" name="Fungal Divers.">
        <title>Resolving the Mortierellaceae phylogeny through synthesis of multi-gene phylogenetics and phylogenomics.</title>
        <authorList>
            <person name="Vandepol N."/>
            <person name="Liber J."/>
            <person name="Desiro A."/>
            <person name="Na H."/>
            <person name="Kennedy M."/>
            <person name="Barry K."/>
            <person name="Grigoriev I.V."/>
            <person name="Miller A.N."/>
            <person name="O'Donnell K."/>
            <person name="Stajich J.E."/>
            <person name="Bonito G."/>
        </authorList>
    </citation>
    <scope>NUCLEOTIDE SEQUENCE [LARGE SCALE GENOMIC DNA]</scope>
    <source>
        <strain evidence="1 2">AD045</strain>
    </source>
</reference>
<dbReference type="EMBL" id="JAAAIM010001512">
    <property type="protein sequence ID" value="KAG0277866.1"/>
    <property type="molecule type" value="Genomic_DNA"/>
</dbReference>
<evidence type="ECO:0000313" key="1">
    <source>
        <dbReference type="EMBL" id="KAG0277866.1"/>
    </source>
</evidence>